<dbReference type="EMBL" id="ADBJ01000038">
    <property type="protein sequence ID" value="EFA78398.1"/>
    <property type="molecule type" value="Genomic_DNA"/>
</dbReference>
<dbReference type="Proteomes" id="UP000001396">
    <property type="component" value="Unassembled WGS sequence"/>
</dbReference>
<gene>
    <name evidence="1" type="ORF">PPL_09049</name>
</gene>
<accession>D3BKG8</accession>
<keyword evidence="2" id="KW-1185">Reference proteome</keyword>
<proteinExistence type="predicted"/>
<evidence type="ECO:0000313" key="2">
    <source>
        <dbReference type="Proteomes" id="UP000001396"/>
    </source>
</evidence>
<name>D3BKG8_HETP5</name>
<dbReference type="GeneID" id="31364525"/>
<dbReference type="InParanoid" id="D3BKG8"/>
<reference evidence="1 2" key="1">
    <citation type="journal article" date="2011" name="Genome Res.">
        <title>Phylogeny-wide analysis of social amoeba genomes highlights ancient origins for complex intercellular communication.</title>
        <authorList>
            <person name="Heidel A.J."/>
            <person name="Lawal H.M."/>
            <person name="Felder M."/>
            <person name="Schilde C."/>
            <person name="Helps N.R."/>
            <person name="Tunggal B."/>
            <person name="Rivero F."/>
            <person name="John U."/>
            <person name="Schleicher M."/>
            <person name="Eichinger L."/>
            <person name="Platzer M."/>
            <person name="Noegel A.A."/>
            <person name="Schaap P."/>
            <person name="Gloeckner G."/>
        </authorList>
    </citation>
    <scope>NUCLEOTIDE SEQUENCE [LARGE SCALE GENOMIC DNA]</scope>
    <source>
        <strain evidence="2">ATCC 26659 / Pp 5 / PN500</strain>
    </source>
</reference>
<comment type="caution">
    <text evidence="1">The sequence shown here is derived from an EMBL/GenBank/DDBJ whole genome shotgun (WGS) entry which is preliminary data.</text>
</comment>
<protein>
    <submittedName>
        <fullName evidence="1">Uncharacterized protein</fullName>
    </submittedName>
</protein>
<evidence type="ECO:0000313" key="1">
    <source>
        <dbReference type="EMBL" id="EFA78398.1"/>
    </source>
</evidence>
<organism evidence="1 2">
    <name type="scientific">Heterostelium pallidum (strain ATCC 26659 / Pp 5 / PN500)</name>
    <name type="common">Cellular slime mold</name>
    <name type="synonym">Polysphondylium pallidum</name>
    <dbReference type="NCBI Taxonomy" id="670386"/>
    <lineage>
        <taxon>Eukaryota</taxon>
        <taxon>Amoebozoa</taxon>
        <taxon>Evosea</taxon>
        <taxon>Eumycetozoa</taxon>
        <taxon>Dictyostelia</taxon>
        <taxon>Acytosteliales</taxon>
        <taxon>Acytosteliaceae</taxon>
        <taxon>Heterostelium</taxon>
    </lineage>
</organism>
<sequence length="54" mass="6315">MKENFWDRLVVKTGRFVETGKKIFYYGWVPFMLFHAYKSMRQPSVIALLAGGAK</sequence>
<dbReference type="RefSeq" id="XP_020430523.1">
    <property type="nucleotide sequence ID" value="XM_020579848.1"/>
</dbReference>
<dbReference type="AlphaFoldDB" id="D3BKG8"/>